<sequence>MKAVYSQISNLSRAIYWTSSPVSVDSNLSGLPTLHRTRLALRHLVSWLQPTLCRSAAGVPSKSARRSHDHYLLTPI</sequence>
<dbReference type="AlphaFoldDB" id="A0AAW0FD38"/>
<protein>
    <submittedName>
        <fullName evidence="1">Uncharacterized protein</fullName>
    </submittedName>
</protein>
<reference evidence="1 2" key="1">
    <citation type="submission" date="2022-09" db="EMBL/GenBank/DDBJ databases">
        <authorList>
            <person name="Palmer J.M."/>
        </authorList>
    </citation>
    <scope>NUCLEOTIDE SEQUENCE [LARGE SCALE GENOMIC DNA]</scope>
    <source>
        <strain evidence="1 2">DSM 7382</strain>
    </source>
</reference>
<evidence type="ECO:0000313" key="1">
    <source>
        <dbReference type="EMBL" id="KAK7678733.1"/>
    </source>
</evidence>
<keyword evidence="2" id="KW-1185">Reference proteome</keyword>
<comment type="caution">
    <text evidence="1">The sequence shown here is derived from an EMBL/GenBank/DDBJ whole genome shotgun (WGS) entry which is preliminary data.</text>
</comment>
<accession>A0AAW0FD38</accession>
<gene>
    <name evidence="1" type="ORF">QCA50_018315</name>
</gene>
<evidence type="ECO:0000313" key="2">
    <source>
        <dbReference type="Proteomes" id="UP001385951"/>
    </source>
</evidence>
<proteinExistence type="predicted"/>
<dbReference type="EMBL" id="JASBNA010000068">
    <property type="protein sequence ID" value="KAK7678733.1"/>
    <property type="molecule type" value="Genomic_DNA"/>
</dbReference>
<organism evidence="1 2">
    <name type="scientific">Cerrena zonata</name>
    <dbReference type="NCBI Taxonomy" id="2478898"/>
    <lineage>
        <taxon>Eukaryota</taxon>
        <taxon>Fungi</taxon>
        <taxon>Dikarya</taxon>
        <taxon>Basidiomycota</taxon>
        <taxon>Agaricomycotina</taxon>
        <taxon>Agaricomycetes</taxon>
        <taxon>Polyporales</taxon>
        <taxon>Cerrenaceae</taxon>
        <taxon>Cerrena</taxon>
    </lineage>
</organism>
<dbReference type="Proteomes" id="UP001385951">
    <property type="component" value="Unassembled WGS sequence"/>
</dbReference>
<name>A0AAW0FD38_9APHY</name>